<dbReference type="Proteomes" id="UP001457282">
    <property type="component" value="Unassembled WGS sequence"/>
</dbReference>
<gene>
    <name evidence="1" type="ORF">M0R45_016986</name>
</gene>
<comment type="caution">
    <text evidence="1">The sequence shown here is derived from an EMBL/GenBank/DDBJ whole genome shotgun (WGS) entry which is preliminary data.</text>
</comment>
<keyword evidence="2" id="KW-1185">Reference proteome</keyword>
<proteinExistence type="predicted"/>
<sequence length="79" mass="9043">MSLISWNCQGLSLTLTKSSLRYFKSTLDPSIVFLMETKNKEFMVENLRKKMDFNNGLRVDPKGLAGLSSGLVLWWNDKV</sequence>
<accession>A0AAW1XWY5</accession>
<name>A0AAW1XWY5_RUBAR</name>
<organism evidence="1 2">
    <name type="scientific">Rubus argutus</name>
    <name type="common">Southern blackberry</name>
    <dbReference type="NCBI Taxonomy" id="59490"/>
    <lineage>
        <taxon>Eukaryota</taxon>
        <taxon>Viridiplantae</taxon>
        <taxon>Streptophyta</taxon>
        <taxon>Embryophyta</taxon>
        <taxon>Tracheophyta</taxon>
        <taxon>Spermatophyta</taxon>
        <taxon>Magnoliopsida</taxon>
        <taxon>eudicotyledons</taxon>
        <taxon>Gunneridae</taxon>
        <taxon>Pentapetalae</taxon>
        <taxon>rosids</taxon>
        <taxon>fabids</taxon>
        <taxon>Rosales</taxon>
        <taxon>Rosaceae</taxon>
        <taxon>Rosoideae</taxon>
        <taxon>Rosoideae incertae sedis</taxon>
        <taxon>Rubus</taxon>
    </lineage>
</organism>
<evidence type="ECO:0000313" key="1">
    <source>
        <dbReference type="EMBL" id="KAK9940318.1"/>
    </source>
</evidence>
<protein>
    <recommendedName>
        <fullName evidence="3">Reverse transcriptase</fullName>
    </recommendedName>
</protein>
<dbReference type="SUPFAM" id="SSF56219">
    <property type="entry name" value="DNase I-like"/>
    <property type="match status" value="1"/>
</dbReference>
<dbReference type="AlphaFoldDB" id="A0AAW1XWY5"/>
<dbReference type="Gene3D" id="3.60.10.10">
    <property type="entry name" value="Endonuclease/exonuclease/phosphatase"/>
    <property type="match status" value="1"/>
</dbReference>
<evidence type="ECO:0008006" key="3">
    <source>
        <dbReference type="Google" id="ProtNLM"/>
    </source>
</evidence>
<dbReference type="InterPro" id="IPR036691">
    <property type="entry name" value="Endo/exonu/phosph_ase_sf"/>
</dbReference>
<evidence type="ECO:0000313" key="2">
    <source>
        <dbReference type="Proteomes" id="UP001457282"/>
    </source>
</evidence>
<dbReference type="EMBL" id="JBEDUW010000003">
    <property type="protein sequence ID" value="KAK9940318.1"/>
    <property type="molecule type" value="Genomic_DNA"/>
</dbReference>
<reference evidence="1 2" key="1">
    <citation type="journal article" date="2023" name="G3 (Bethesda)">
        <title>A chromosome-length genome assembly and annotation of blackberry (Rubus argutus, cv. 'Hillquist').</title>
        <authorList>
            <person name="Bruna T."/>
            <person name="Aryal R."/>
            <person name="Dudchenko O."/>
            <person name="Sargent D.J."/>
            <person name="Mead D."/>
            <person name="Buti M."/>
            <person name="Cavallini A."/>
            <person name="Hytonen T."/>
            <person name="Andres J."/>
            <person name="Pham M."/>
            <person name="Weisz D."/>
            <person name="Mascagni F."/>
            <person name="Usai G."/>
            <person name="Natali L."/>
            <person name="Bassil N."/>
            <person name="Fernandez G.E."/>
            <person name="Lomsadze A."/>
            <person name="Armour M."/>
            <person name="Olukolu B."/>
            <person name="Poorten T."/>
            <person name="Britton C."/>
            <person name="Davik J."/>
            <person name="Ashrafi H."/>
            <person name="Aiden E.L."/>
            <person name="Borodovsky M."/>
            <person name="Worthington M."/>
        </authorList>
    </citation>
    <scope>NUCLEOTIDE SEQUENCE [LARGE SCALE GENOMIC DNA]</scope>
    <source>
        <strain evidence="1">PI 553951</strain>
    </source>
</reference>